<evidence type="ECO:0000313" key="2">
    <source>
        <dbReference type="EMBL" id="SHG54619.1"/>
    </source>
</evidence>
<dbReference type="STRING" id="1121321.SAMN04488530_10361"/>
<protein>
    <submittedName>
        <fullName evidence="2">Uncharacterized protein</fullName>
    </submittedName>
</protein>
<evidence type="ECO:0000313" key="3">
    <source>
        <dbReference type="Proteomes" id="UP000243255"/>
    </source>
</evidence>
<organism evidence="2 3">
    <name type="scientific">Asaccharospora irregularis DSM 2635</name>
    <dbReference type="NCBI Taxonomy" id="1121321"/>
    <lineage>
        <taxon>Bacteria</taxon>
        <taxon>Bacillati</taxon>
        <taxon>Bacillota</taxon>
        <taxon>Clostridia</taxon>
        <taxon>Peptostreptococcales</taxon>
        <taxon>Peptostreptococcaceae</taxon>
        <taxon>Asaccharospora</taxon>
    </lineage>
</organism>
<dbReference type="Proteomes" id="UP000243255">
    <property type="component" value="Unassembled WGS sequence"/>
</dbReference>
<gene>
    <name evidence="2" type="ORF">SAMN04488530_10361</name>
</gene>
<evidence type="ECO:0000256" key="1">
    <source>
        <dbReference type="SAM" id="Coils"/>
    </source>
</evidence>
<reference evidence="3" key="1">
    <citation type="submission" date="2016-11" db="EMBL/GenBank/DDBJ databases">
        <authorList>
            <person name="Varghese N."/>
            <person name="Submissions S."/>
        </authorList>
    </citation>
    <scope>NUCLEOTIDE SEQUENCE [LARGE SCALE GENOMIC DNA]</scope>
    <source>
        <strain evidence="3">DSM 2635</strain>
    </source>
</reference>
<dbReference type="RefSeq" id="WP_073123848.1">
    <property type="nucleotide sequence ID" value="NZ_BAABCH010000103.1"/>
</dbReference>
<keyword evidence="3" id="KW-1185">Reference proteome</keyword>
<keyword evidence="1" id="KW-0175">Coiled coil</keyword>
<dbReference type="AlphaFoldDB" id="A0A1M5KQ32"/>
<name>A0A1M5KQ32_9FIRM</name>
<feature type="coiled-coil region" evidence="1">
    <location>
        <begin position="7"/>
        <end position="54"/>
    </location>
</feature>
<proteinExistence type="predicted"/>
<accession>A0A1M5KQ32</accession>
<dbReference type="EMBL" id="FQWX01000003">
    <property type="protein sequence ID" value="SHG54619.1"/>
    <property type="molecule type" value="Genomic_DNA"/>
</dbReference>
<sequence length="224" mass="26471">MGNNKDNKSNEELINILEKSIESLENINEVIKNQDRLEKKLTELKGTVKDIEKLMKDTRVKVIKEEGNIKRYIEEVENIHSIFMDNRVKKIKEMIIYNISDTIKTNRDIDYSGMIDGKLIEENNIYSVEEISENEIYLFKCKVIPKKVNKASHEIYKCIGVILIEEDRVSEDSKFNNVKVIIKDKDINDEDVYFNVNIYNESRIYPLIHELNNTLLYKKLHIRN</sequence>